<dbReference type="HOGENOM" id="CLU_1987232_0_0_1"/>
<feature type="non-terminal residue" evidence="1">
    <location>
        <position position="1"/>
    </location>
</feature>
<proteinExistence type="predicted"/>
<dbReference type="AlphaFoldDB" id="E9J7L2"/>
<feature type="non-terminal residue" evidence="1">
    <location>
        <position position="126"/>
    </location>
</feature>
<protein>
    <submittedName>
        <fullName evidence="1">Uncharacterized protein</fullName>
    </submittedName>
</protein>
<gene>
    <name evidence="1" type="ORF">SINV_03466</name>
</gene>
<dbReference type="EMBL" id="GL768566">
    <property type="protein sequence ID" value="EFZ11191.1"/>
    <property type="molecule type" value="Genomic_DNA"/>
</dbReference>
<evidence type="ECO:0000313" key="1">
    <source>
        <dbReference type="EMBL" id="EFZ11191.1"/>
    </source>
</evidence>
<organism>
    <name type="scientific">Solenopsis invicta</name>
    <name type="common">Red imported fire ant</name>
    <name type="synonym">Solenopsis wagneri</name>
    <dbReference type="NCBI Taxonomy" id="13686"/>
    <lineage>
        <taxon>Eukaryota</taxon>
        <taxon>Metazoa</taxon>
        <taxon>Ecdysozoa</taxon>
        <taxon>Arthropoda</taxon>
        <taxon>Hexapoda</taxon>
        <taxon>Insecta</taxon>
        <taxon>Pterygota</taxon>
        <taxon>Neoptera</taxon>
        <taxon>Endopterygota</taxon>
        <taxon>Hymenoptera</taxon>
        <taxon>Apocrita</taxon>
        <taxon>Aculeata</taxon>
        <taxon>Formicoidea</taxon>
        <taxon>Formicidae</taxon>
        <taxon>Myrmicinae</taxon>
        <taxon>Solenopsis</taxon>
    </lineage>
</organism>
<sequence>LENIDNLNDEEFKCLFSLNKQQFEDLLTFGDPIPDVRGVRNINTKDLMMFLCKLRHGLFDEFLKVIFNYSSRQVVSLAVRNVRKSLGTRFLRENIGVEAINREEFINRHVTPFANELYNDQPNILD</sequence>
<dbReference type="OMA" id="YNDQPNI"/>
<accession>E9J7L2</accession>
<reference evidence="1" key="1">
    <citation type="journal article" date="2011" name="Proc. Natl. Acad. Sci. U.S.A.">
        <title>The genome of the fire ant Solenopsis invicta.</title>
        <authorList>
            <person name="Wurm Y."/>
            <person name="Wang J."/>
            <person name="Riba-Grognuz O."/>
            <person name="Corona M."/>
            <person name="Nygaard S."/>
            <person name="Hunt B.G."/>
            <person name="Ingram K.K."/>
            <person name="Falquet L."/>
            <person name="Nipitwattanaphon M."/>
            <person name="Gotzek D."/>
            <person name="Dijkstra M.B."/>
            <person name="Oettler J."/>
            <person name="Comtesse F."/>
            <person name="Shih C.J."/>
            <person name="Wu W.J."/>
            <person name="Yang C.C."/>
            <person name="Thomas J."/>
            <person name="Beaudoing E."/>
            <person name="Pradervand S."/>
            <person name="Flegel V."/>
            <person name="Cook E.D."/>
            <person name="Fabbretti R."/>
            <person name="Stockinger H."/>
            <person name="Long L."/>
            <person name="Farmerie W.G."/>
            <person name="Oakey J."/>
            <person name="Boomsma J.J."/>
            <person name="Pamilo P."/>
            <person name="Yi S.V."/>
            <person name="Heinze J."/>
            <person name="Goodisman M.A."/>
            <person name="Farinelli L."/>
            <person name="Harshman K."/>
            <person name="Hulo N."/>
            <person name="Cerutti L."/>
            <person name="Xenarios I."/>
            <person name="Shoemaker D."/>
            <person name="Keller L."/>
        </authorList>
    </citation>
    <scope>NUCLEOTIDE SEQUENCE [LARGE SCALE GENOMIC DNA]</scope>
</reference>
<name>E9J7L2_SOLIN</name>